<keyword evidence="3" id="KW-0677">Repeat</keyword>
<evidence type="ECO:0008006" key="7">
    <source>
        <dbReference type="Google" id="ProtNLM"/>
    </source>
</evidence>
<evidence type="ECO:0000256" key="5">
    <source>
        <dbReference type="PROSITE-ProRule" id="PRU00221"/>
    </source>
</evidence>
<feature type="repeat" description="WD" evidence="5">
    <location>
        <begin position="185"/>
        <end position="227"/>
    </location>
</feature>
<evidence type="ECO:0000256" key="2">
    <source>
        <dbReference type="ARBA" id="ARBA00022574"/>
    </source>
</evidence>
<dbReference type="SMART" id="SM00320">
    <property type="entry name" value="WD40"/>
    <property type="match status" value="7"/>
</dbReference>
<evidence type="ECO:0000256" key="3">
    <source>
        <dbReference type="ARBA" id="ARBA00022737"/>
    </source>
</evidence>
<name>A0A7S2WC44_9STRA</name>
<dbReference type="PROSITE" id="PS50082">
    <property type="entry name" value="WD_REPEATS_2"/>
    <property type="match status" value="3"/>
</dbReference>
<dbReference type="InterPro" id="IPR016346">
    <property type="entry name" value="G-protein_beta_1-5"/>
</dbReference>
<feature type="repeat" description="WD" evidence="5">
    <location>
        <begin position="228"/>
        <end position="269"/>
    </location>
</feature>
<dbReference type="InterPro" id="IPR001680">
    <property type="entry name" value="WD40_rpt"/>
</dbReference>
<dbReference type="PANTHER" id="PTHR19850">
    <property type="entry name" value="GUANINE NUCLEOTIDE-BINDING PROTEIN BETA G PROTEIN BETA"/>
    <property type="match status" value="1"/>
</dbReference>
<dbReference type="PRINTS" id="PR00320">
    <property type="entry name" value="GPROTEINBRPT"/>
</dbReference>
<dbReference type="EMBL" id="HBHK01010917">
    <property type="protein sequence ID" value="CAD9680254.1"/>
    <property type="molecule type" value="Transcribed_RNA"/>
</dbReference>
<sequence>MMGDSKTQIESLREQIQNELETKAKGSESDWWKANGANNSLEPARSIRVRRVLKGHFGKVYSMHWGGDSKQLVSASQDGKLIVWNGVTTNKIQAIHLRSSWVMTCAYEQTENNLVACGGLDNICSVYRLGSEPGLSTTRAHRELAQHEGYLSCCRFNGPNQIFTSSGDGTCIQWDVETGSCTNTYGDHGADVMSVAVSKKDPFMFASGSTDALAKLWDTRTGKCVLTFPGHESDINSVAFFPDGNALGTGSDDSSCKLFDIRACREVNSYGVDSIVCGVTSVDFSVSGRILFAGYDDFSCYGWDVTSRDRPIKNSVHENRTSCLQVNPEGSALCTGSWDTLLKISA</sequence>
<reference evidence="6" key="1">
    <citation type="submission" date="2021-01" db="EMBL/GenBank/DDBJ databases">
        <authorList>
            <person name="Corre E."/>
            <person name="Pelletier E."/>
            <person name="Niang G."/>
            <person name="Scheremetjew M."/>
            <person name="Finn R."/>
            <person name="Kale V."/>
            <person name="Holt S."/>
            <person name="Cochrane G."/>
            <person name="Meng A."/>
            <person name="Brown T."/>
            <person name="Cohen L."/>
        </authorList>
    </citation>
    <scope>NUCLEOTIDE SEQUENCE</scope>
    <source>
        <strain evidence="6">NY070348D</strain>
    </source>
</reference>
<dbReference type="CDD" id="cd00200">
    <property type="entry name" value="WD40"/>
    <property type="match status" value="1"/>
</dbReference>
<gene>
    <name evidence="6" type="ORF">QSP1433_LOCUS6852</name>
</gene>
<dbReference type="PIRSF" id="PIRSF002394">
    <property type="entry name" value="GN-bd_beta"/>
    <property type="match status" value="1"/>
</dbReference>
<dbReference type="SUPFAM" id="SSF50978">
    <property type="entry name" value="WD40 repeat-like"/>
    <property type="match status" value="1"/>
</dbReference>
<feature type="repeat" description="WD" evidence="5">
    <location>
        <begin position="53"/>
        <end position="94"/>
    </location>
</feature>
<dbReference type="InterPro" id="IPR036322">
    <property type="entry name" value="WD40_repeat_dom_sf"/>
</dbReference>
<dbReference type="Gene3D" id="2.130.10.10">
    <property type="entry name" value="YVTN repeat-like/Quinoprotein amine dehydrogenase"/>
    <property type="match status" value="1"/>
</dbReference>
<evidence type="ECO:0000256" key="4">
    <source>
        <dbReference type="ARBA" id="ARBA00023224"/>
    </source>
</evidence>
<proteinExistence type="inferred from homology"/>
<dbReference type="InterPro" id="IPR020472">
    <property type="entry name" value="WD40_PAC1"/>
</dbReference>
<dbReference type="PRINTS" id="PR00319">
    <property type="entry name" value="GPROTEINB"/>
</dbReference>
<dbReference type="PROSITE" id="PS50294">
    <property type="entry name" value="WD_REPEATS_REGION"/>
    <property type="match status" value="2"/>
</dbReference>
<evidence type="ECO:0000256" key="1">
    <source>
        <dbReference type="ARBA" id="ARBA00009768"/>
    </source>
</evidence>
<keyword evidence="4" id="KW-0807">Transducer</keyword>
<dbReference type="InterPro" id="IPR015943">
    <property type="entry name" value="WD40/YVTN_repeat-like_dom_sf"/>
</dbReference>
<dbReference type="AlphaFoldDB" id="A0A7S2WC44"/>
<dbReference type="GO" id="GO:0007165">
    <property type="term" value="P:signal transduction"/>
    <property type="evidence" value="ECO:0007669"/>
    <property type="project" value="UniProtKB-KW"/>
</dbReference>
<accession>A0A7S2WC44</accession>
<keyword evidence="2 5" id="KW-0853">WD repeat</keyword>
<comment type="similarity">
    <text evidence="1">Belongs to the WD repeat G protein beta family.</text>
</comment>
<protein>
    <recommendedName>
        <fullName evidence="7">Guanine nucleotide-binding protein subunit beta</fullName>
    </recommendedName>
</protein>
<dbReference type="InterPro" id="IPR001632">
    <property type="entry name" value="WD40_G-protein_beta-like"/>
</dbReference>
<organism evidence="6">
    <name type="scientific">Mucochytrium quahogii</name>
    <dbReference type="NCBI Taxonomy" id="96639"/>
    <lineage>
        <taxon>Eukaryota</taxon>
        <taxon>Sar</taxon>
        <taxon>Stramenopiles</taxon>
        <taxon>Bigyra</taxon>
        <taxon>Labyrinthulomycetes</taxon>
        <taxon>Thraustochytrida</taxon>
        <taxon>Thraustochytriidae</taxon>
        <taxon>Mucochytrium</taxon>
    </lineage>
</organism>
<evidence type="ECO:0000313" key="6">
    <source>
        <dbReference type="EMBL" id="CAD9680254.1"/>
    </source>
</evidence>
<dbReference type="Pfam" id="PF25391">
    <property type="entry name" value="WD40_Gbeta"/>
    <property type="match status" value="1"/>
</dbReference>